<feature type="transmembrane region" description="Helical" evidence="7">
    <location>
        <begin position="95"/>
        <end position="120"/>
    </location>
</feature>
<feature type="transmembrane region" description="Helical" evidence="7">
    <location>
        <begin position="273"/>
        <end position="299"/>
    </location>
</feature>
<dbReference type="STRING" id="266779.Meso_2649"/>
<feature type="domain" description="ABC transmembrane type-1" evidence="8">
    <location>
        <begin position="95"/>
        <end position="292"/>
    </location>
</feature>
<accession>Q11EZ9</accession>
<feature type="transmembrane region" description="Helical" evidence="7">
    <location>
        <begin position="223"/>
        <end position="253"/>
    </location>
</feature>
<sequence>MLTQVLKTLAHSVISLFLLFTFVFFMIRIMPGDPARLLGGAGASDYDVQTLRESLGLDRSVMEQFLIFVRNVAQGDFGRSIQTGQPVGAEILTALAWSFSLVTAAMLLAIAFAVPAGVVAAVKRNRLPDISLTSIAVASTSLPAFWLALILIEVFSVNLRLLPSGGTGDLRNYILPTVVLAATQVGLITRMTRASVVEVLTADYVRTARAKGVHPYRILLRHVLVNAAAPTVTVVGLQTGLVLAGSIVTETIFNWPGVGRLLIRAVQARDYPMIQALILVFGVAMVTFNLLADLLNMLIDPRLRKK</sequence>
<dbReference type="Pfam" id="PF00528">
    <property type="entry name" value="BPD_transp_1"/>
    <property type="match status" value="1"/>
</dbReference>
<name>Q11EZ9_CHESB</name>
<dbReference type="KEGG" id="mes:Meso_2649"/>
<keyword evidence="6 7" id="KW-0472">Membrane</keyword>
<keyword evidence="5 7" id="KW-1133">Transmembrane helix</keyword>
<evidence type="ECO:0000256" key="2">
    <source>
        <dbReference type="ARBA" id="ARBA00022448"/>
    </source>
</evidence>
<reference evidence="9" key="1">
    <citation type="submission" date="2006-06" db="EMBL/GenBank/DDBJ databases">
        <title>Complete sequence of chromosome of Chelativorans sp. BNC1.</title>
        <authorList>
            <consortium name="US DOE Joint Genome Institute"/>
            <person name="Copeland A."/>
            <person name="Lucas S."/>
            <person name="Lapidus A."/>
            <person name="Barry K."/>
            <person name="Detter J.C."/>
            <person name="Glavina del Rio T."/>
            <person name="Hammon N."/>
            <person name="Israni S."/>
            <person name="Dalin E."/>
            <person name="Tice H."/>
            <person name="Pitluck S."/>
            <person name="Chertkov O."/>
            <person name="Brettin T."/>
            <person name="Bruce D."/>
            <person name="Han C."/>
            <person name="Tapia R."/>
            <person name="Gilna P."/>
            <person name="Schmutz J."/>
            <person name="Larimer F."/>
            <person name="Land M."/>
            <person name="Hauser L."/>
            <person name="Kyrpides N."/>
            <person name="Mikhailova N."/>
            <person name="Richardson P."/>
        </authorList>
    </citation>
    <scope>NUCLEOTIDE SEQUENCE</scope>
    <source>
        <strain evidence="9">BNC1</strain>
    </source>
</reference>
<evidence type="ECO:0000256" key="1">
    <source>
        <dbReference type="ARBA" id="ARBA00004651"/>
    </source>
</evidence>
<dbReference type="eggNOG" id="COG0601">
    <property type="taxonomic scope" value="Bacteria"/>
</dbReference>
<evidence type="ECO:0000256" key="5">
    <source>
        <dbReference type="ARBA" id="ARBA00022989"/>
    </source>
</evidence>
<evidence type="ECO:0000256" key="4">
    <source>
        <dbReference type="ARBA" id="ARBA00022692"/>
    </source>
</evidence>
<dbReference type="PROSITE" id="PS50928">
    <property type="entry name" value="ABC_TM1"/>
    <property type="match status" value="1"/>
</dbReference>
<evidence type="ECO:0000256" key="3">
    <source>
        <dbReference type="ARBA" id="ARBA00022475"/>
    </source>
</evidence>
<evidence type="ECO:0000256" key="7">
    <source>
        <dbReference type="RuleBase" id="RU363032"/>
    </source>
</evidence>
<evidence type="ECO:0000313" key="9">
    <source>
        <dbReference type="EMBL" id="ABG64026.1"/>
    </source>
</evidence>
<dbReference type="InterPro" id="IPR000515">
    <property type="entry name" value="MetI-like"/>
</dbReference>
<dbReference type="Gene3D" id="1.10.3720.10">
    <property type="entry name" value="MetI-like"/>
    <property type="match status" value="1"/>
</dbReference>
<protein>
    <submittedName>
        <fullName evidence="9">Binding-protein-dependent transport systems inner membrane component</fullName>
    </submittedName>
</protein>
<keyword evidence="2 7" id="KW-0813">Transport</keyword>
<dbReference type="AlphaFoldDB" id="Q11EZ9"/>
<dbReference type="GO" id="GO:0055085">
    <property type="term" value="P:transmembrane transport"/>
    <property type="evidence" value="ECO:0007669"/>
    <property type="project" value="InterPro"/>
</dbReference>
<gene>
    <name evidence="9" type="ordered locus">Meso_2649</name>
</gene>
<comment type="subcellular location">
    <subcellularLocation>
        <location evidence="1 7">Cell membrane</location>
        <topology evidence="1 7">Multi-pass membrane protein</topology>
    </subcellularLocation>
</comment>
<dbReference type="GO" id="GO:0005886">
    <property type="term" value="C:plasma membrane"/>
    <property type="evidence" value="ECO:0007669"/>
    <property type="project" value="UniProtKB-SubCell"/>
</dbReference>
<dbReference type="PANTHER" id="PTHR43163:SF6">
    <property type="entry name" value="DIPEPTIDE TRANSPORT SYSTEM PERMEASE PROTEIN DPPB-RELATED"/>
    <property type="match status" value="1"/>
</dbReference>
<keyword evidence="3" id="KW-1003">Cell membrane</keyword>
<dbReference type="InterPro" id="IPR045621">
    <property type="entry name" value="BPD_transp_1_N"/>
</dbReference>
<feature type="transmembrane region" description="Helical" evidence="7">
    <location>
        <begin position="132"/>
        <end position="152"/>
    </location>
</feature>
<dbReference type="PANTHER" id="PTHR43163">
    <property type="entry name" value="DIPEPTIDE TRANSPORT SYSTEM PERMEASE PROTEIN DPPB-RELATED"/>
    <property type="match status" value="1"/>
</dbReference>
<proteinExistence type="inferred from homology"/>
<dbReference type="HOGENOM" id="CLU_036879_0_0_5"/>
<evidence type="ECO:0000256" key="6">
    <source>
        <dbReference type="ARBA" id="ARBA00023136"/>
    </source>
</evidence>
<dbReference type="EMBL" id="CP000390">
    <property type="protein sequence ID" value="ABG64026.1"/>
    <property type="molecule type" value="Genomic_DNA"/>
</dbReference>
<organism evidence="9">
    <name type="scientific">Chelativorans sp. (strain BNC1)</name>
    <dbReference type="NCBI Taxonomy" id="266779"/>
    <lineage>
        <taxon>Bacteria</taxon>
        <taxon>Pseudomonadati</taxon>
        <taxon>Pseudomonadota</taxon>
        <taxon>Alphaproteobacteria</taxon>
        <taxon>Hyphomicrobiales</taxon>
        <taxon>Phyllobacteriaceae</taxon>
        <taxon>Chelativorans</taxon>
    </lineage>
</organism>
<dbReference type="InterPro" id="IPR035906">
    <property type="entry name" value="MetI-like_sf"/>
</dbReference>
<dbReference type="OrthoDB" id="9805855at2"/>
<dbReference type="Pfam" id="PF19300">
    <property type="entry name" value="BPD_transp_1_N"/>
    <property type="match status" value="1"/>
</dbReference>
<evidence type="ECO:0000259" key="8">
    <source>
        <dbReference type="PROSITE" id="PS50928"/>
    </source>
</evidence>
<feature type="transmembrane region" description="Helical" evidence="7">
    <location>
        <begin position="12"/>
        <end position="30"/>
    </location>
</feature>
<keyword evidence="4 7" id="KW-0812">Transmembrane</keyword>
<comment type="similarity">
    <text evidence="7">Belongs to the binding-protein-dependent transport system permease family.</text>
</comment>
<dbReference type="CDD" id="cd06261">
    <property type="entry name" value="TM_PBP2"/>
    <property type="match status" value="1"/>
</dbReference>
<dbReference type="SUPFAM" id="SSF161098">
    <property type="entry name" value="MetI-like"/>
    <property type="match status" value="1"/>
</dbReference>
<feature type="transmembrane region" description="Helical" evidence="7">
    <location>
        <begin position="172"/>
        <end position="189"/>
    </location>
</feature>